<gene>
    <name evidence="1" type="ORF">AW14_03910</name>
</gene>
<evidence type="ECO:0000313" key="2">
    <source>
        <dbReference type="Proteomes" id="UP000032229"/>
    </source>
</evidence>
<dbReference type="RefSeq" id="WP_044637610.1">
    <property type="nucleotide sequence ID" value="NZ_CP007202.1"/>
</dbReference>
<dbReference type="GO" id="GO:0016787">
    <property type="term" value="F:hydrolase activity"/>
    <property type="evidence" value="ECO:0007669"/>
    <property type="project" value="UniProtKB-KW"/>
</dbReference>
<keyword evidence="2" id="KW-1185">Reference proteome</keyword>
<dbReference type="InterPro" id="IPR008979">
    <property type="entry name" value="Galactose-bd-like_sf"/>
</dbReference>
<proteinExistence type="predicted"/>
<dbReference type="InterPro" id="IPR008964">
    <property type="entry name" value="Invasin/intimin_cell_adhesion"/>
</dbReference>
<name>A0A0C5VUU1_9FLAO</name>
<dbReference type="SUPFAM" id="SSF49785">
    <property type="entry name" value="Galactose-binding domain-like"/>
    <property type="match status" value="1"/>
</dbReference>
<reference evidence="1 2" key="1">
    <citation type="submission" date="2014-02" db="EMBL/GenBank/DDBJ databases">
        <authorList>
            <person name="Young C.-C."/>
            <person name="Hameed A."/>
            <person name="Huang H.-C."/>
            <person name="Shahina M."/>
        </authorList>
    </citation>
    <scope>NUCLEOTIDE SEQUENCE [LARGE SCALE GENOMIC DNA]</scope>
    <source>
        <strain evidence="1 2">CC-SAMT-1</strain>
    </source>
</reference>
<organism evidence="1 2">
    <name type="scientific">Siansivirga zeaxanthinifaciens CC-SAMT-1</name>
    <dbReference type="NCBI Taxonomy" id="1454006"/>
    <lineage>
        <taxon>Bacteria</taxon>
        <taxon>Pseudomonadati</taxon>
        <taxon>Bacteroidota</taxon>
        <taxon>Flavobacteriia</taxon>
        <taxon>Flavobacteriales</taxon>
        <taxon>Flavobacteriaceae</taxon>
        <taxon>Siansivirga</taxon>
    </lineage>
</organism>
<dbReference type="PROSITE" id="PS51257">
    <property type="entry name" value="PROKAR_LIPOPROTEIN"/>
    <property type="match status" value="1"/>
</dbReference>
<keyword evidence="1" id="KW-0378">Hydrolase</keyword>
<sequence>MKNTKFTYTKMIFLLGFIFTILVSCERELSDEAVFATFSTNPEVFTDSPVGLGSDFYFPFAGSKATAWTVDETEGYNSNASMRFDIPNADDPEGNYAGAIFRVDGAGRNLTRYDALTFWAKASQGVSIGEMGFGQDFGQNKYQVTRTNINLSTNWVKYVIPLPDPSKLIEERGMFWYSAGTQNTGGFGYTFWIDDLKFEKLGTIAQPMPSISNGEDKVETQFTGNLVSMANYGLTQTFNLESGLNQKITVAPAYFSFKSSDIRVASVSELGIIAFAGTGTSKITATLGGVEATGSLTVNVPGTFPVAPAPTLDESNVISIFSDKYTNVPVNYYNGYWAPYQTTKGEQTNIDGQNVLNYTEFNFVGTQLTTPLDISQMTHFSVDIMMLELPTDIDLLLTFKNENSNATTFQQNRIGQSYQLDPRAPVVFNDTDFKAGVWATIKIPIRPTLETSLDKTGVNLIIIENIKSSNVKTIYLDNMYFYSE</sequence>
<dbReference type="KEGG" id="sze:AW14_03910"/>
<accession>A0A0C5VUU1</accession>
<dbReference type="Gene3D" id="2.60.120.430">
    <property type="entry name" value="Galactose-binding lectin"/>
    <property type="match status" value="1"/>
</dbReference>
<evidence type="ECO:0000313" key="1">
    <source>
        <dbReference type="EMBL" id="AJR02911.1"/>
    </source>
</evidence>
<dbReference type="Proteomes" id="UP000032229">
    <property type="component" value="Chromosome"/>
</dbReference>
<dbReference type="SUPFAM" id="SSF49373">
    <property type="entry name" value="Invasin/intimin cell-adhesion fragments"/>
    <property type="match status" value="1"/>
</dbReference>
<dbReference type="STRING" id="1454006.AW14_03910"/>
<dbReference type="Gene3D" id="2.60.40.1080">
    <property type="match status" value="1"/>
</dbReference>
<protein>
    <submittedName>
        <fullName evidence="1">Glycosyl hydrolase family 16</fullName>
    </submittedName>
</protein>
<dbReference type="HOGENOM" id="CLU_027643_0_0_10"/>
<dbReference type="EMBL" id="CP007202">
    <property type="protein sequence ID" value="AJR02911.1"/>
    <property type="molecule type" value="Genomic_DNA"/>
</dbReference>
<dbReference type="AlphaFoldDB" id="A0A0C5VUU1"/>
<dbReference type="PATRIC" id="fig|1454006.5.peg.759"/>